<dbReference type="InterPro" id="IPR038365">
    <property type="entry name" value="EcoRII_C_sf"/>
</dbReference>
<protein>
    <submittedName>
        <fullName evidence="1">Uncharacterized protein</fullName>
    </submittedName>
</protein>
<dbReference type="Pfam" id="PF14520">
    <property type="entry name" value="HHH_5"/>
    <property type="match status" value="1"/>
</dbReference>
<dbReference type="InterPro" id="IPR010994">
    <property type="entry name" value="RuvA_2-like"/>
</dbReference>
<evidence type="ECO:0000313" key="1">
    <source>
        <dbReference type="EMBL" id="KXA99076.1"/>
    </source>
</evidence>
<dbReference type="SUPFAM" id="SSF52980">
    <property type="entry name" value="Restriction endonuclease-like"/>
    <property type="match status" value="1"/>
</dbReference>
<dbReference type="Gene3D" id="3.40.91.80">
    <property type="match status" value="1"/>
</dbReference>
<dbReference type="InterPro" id="IPR011335">
    <property type="entry name" value="Restrct_endonuc-II-like"/>
</dbReference>
<dbReference type="Gene3D" id="1.10.150.20">
    <property type="entry name" value="5' to 3' exonuclease, C-terminal subdomain"/>
    <property type="match status" value="1"/>
</dbReference>
<proteinExistence type="predicted"/>
<dbReference type="EMBL" id="LHXV01000115">
    <property type="protein sequence ID" value="KXA99076.1"/>
    <property type="molecule type" value="Genomic_DNA"/>
</dbReference>
<dbReference type="SUPFAM" id="SSF47781">
    <property type="entry name" value="RuvA domain 2-like"/>
    <property type="match status" value="1"/>
</dbReference>
<dbReference type="AlphaFoldDB" id="A0A133UXZ7"/>
<name>A0A133UXZ7_9EURY</name>
<keyword evidence="2" id="KW-1185">Reference proteome</keyword>
<reference evidence="1 2" key="1">
    <citation type="journal article" date="2016" name="Sci. Rep.">
        <title>Metabolic traits of an uncultured archaeal lineage -MSBL1- from brine pools of the Red Sea.</title>
        <authorList>
            <person name="Mwirichia R."/>
            <person name="Alam I."/>
            <person name="Rashid M."/>
            <person name="Vinu M."/>
            <person name="Ba-Alawi W."/>
            <person name="Anthony Kamau A."/>
            <person name="Kamanda Ngugi D."/>
            <person name="Goker M."/>
            <person name="Klenk H.P."/>
            <person name="Bajic V."/>
            <person name="Stingl U."/>
        </authorList>
    </citation>
    <scope>NUCLEOTIDE SEQUENCE [LARGE SCALE GENOMIC DNA]</scope>
    <source>
        <strain evidence="1">SCGC-AAA259O05</strain>
    </source>
</reference>
<sequence length="393" mass="46666">MIGREIEWVKKDKDFLEVFLRYEVEGVGPKLTKEILNHFDTLEDIKKNKNTLTQIDKIGSKKAEKIIGSISELDYKQVLQDFIPNFVKVKRKSLIPNSKDVVDEAFRNIGLLGKRHLFSIEEGVESVSECLNKAELPAELKKRYEKIGRKFSKNVSLSTKEKSKSWILKDKERKHSYSIKREKESLNIYEKRKAQKSPEKVQKDFNGYLWRAFKETLKVLEKYEDRIYLQTLKKIPDIDPQSIDDALRIFREHENNLLGMKKALKSVLPKWHDYFWKIFQSKSQSRKVRGGTDWEYQLATLLEIFDLSFEKHKKKYRMDFMLPNQDYFQEFVRGCQNVSVLFLFLCTLLLFADLPVQWQKQPFCSFRETPHSTKVQFSPARLEKHQQTPTYQE</sequence>
<evidence type="ECO:0000313" key="2">
    <source>
        <dbReference type="Proteomes" id="UP000070344"/>
    </source>
</evidence>
<accession>A0A133UXZ7</accession>
<comment type="caution">
    <text evidence="1">The sequence shown here is derived from an EMBL/GenBank/DDBJ whole genome shotgun (WGS) entry which is preliminary data.</text>
</comment>
<dbReference type="Proteomes" id="UP000070344">
    <property type="component" value="Unassembled WGS sequence"/>
</dbReference>
<gene>
    <name evidence="1" type="ORF">AKJ41_05995</name>
</gene>
<organism evidence="1 2">
    <name type="scientific">candidate division MSBL1 archaeon SCGC-AAA259O05</name>
    <dbReference type="NCBI Taxonomy" id="1698271"/>
    <lineage>
        <taxon>Archaea</taxon>
        <taxon>Methanobacteriati</taxon>
        <taxon>Methanobacteriota</taxon>
        <taxon>candidate division MSBL1</taxon>
    </lineage>
</organism>